<feature type="compositionally biased region" description="Low complexity" evidence="2">
    <location>
        <begin position="231"/>
        <end position="240"/>
    </location>
</feature>
<name>A0A835ANI9_9POAL</name>
<evidence type="ECO:0000256" key="1">
    <source>
        <dbReference type="SAM" id="Coils"/>
    </source>
</evidence>
<feature type="compositionally biased region" description="Polar residues" evidence="2">
    <location>
        <begin position="277"/>
        <end position="297"/>
    </location>
</feature>
<dbReference type="EMBL" id="JACEFO010002316">
    <property type="protein sequence ID" value="KAF8666067.1"/>
    <property type="molecule type" value="Genomic_DNA"/>
</dbReference>
<comment type="caution">
    <text evidence="4">The sequence shown here is derived from an EMBL/GenBank/DDBJ whole genome shotgun (WGS) entry which is preliminary data.</text>
</comment>
<keyword evidence="5" id="KW-1185">Reference proteome</keyword>
<accession>A0A835ANI9</accession>
<evidence type="ECO:0000256" key="2">
    <source>
        <dbReference type="SAM" id="MobiDB-lite"/>
    </source>
</evidence>
<evidence type="ECO:0000313" key="4">
    <source>
        <dbReference type="EMBL" id="KAF8666067.1"/>
    </source>
</evidence>
<dbReference type="Proteomes" id="UP000636709">
    <property type="component" value="Unassembled WGS sequence"/>
</dbReference>
<feature type="region of interest" description="Disordered" evidence="2">
    <location>
        <begin position="195"/>
        <end position="252"/>
    </location>
</feature>
<feature type="region of interest" description="Disordered" evidence="2">
    <location>
        <begin position="277"/>
        <end position="301"/>
    </location>
</feature>
<dbReference type="OrthoDB" id="696267at2759"/>
<sequence length="473" mass="51932">MGGQPARRLRWAPTPSACTPPRFDAGLRFPLHDFYARLLRHFRLAPSQLTPNAWCYMAAFVLRCKEAGVEPLVSAFRYFFKIYAHKHGDMPAGWHHFHPYNEADRRLFTGALPRKSGWKSRFFFLEGPSVMPWKCPVKWGKPRMDAARKVELMETAVKKLTNMGTVDNVRCFLARRQLPVGDQAPLHAAAVKAEAGGSSAATAAAESASTRNKRKSPPTAMSSCPPTSETSGLASFRAFSSGGGSGEPISTPQQQSLFAISTTPTPQGLGHFRAFSASGSDESVPPQQQSFTMSTPARQGPGFPNMMCTSDALQLWEAIAELQAISAKADEHAAKLSEELRLVTSWNAQYRNQLATAQAMHAAERAQLISQLRAASGEIAQLKAGHVDSIAQLKEEHAAELAQLKQELLAENAQLREELLAEATQLKNESYAMGWRDRGVELKTDLLRDYSDMGCSPLVTAEDHDSPVHSRIM</sequence>
<feature type="compositionally biased region" description="Polar residues" evidence="2">
    <location>
        <begin position="219"/>
        <end position="230"/>
    </location>
</feature>
<protein>
    <recommendedName>
        <fullName evidence="3">Transposase (putative) gypsy type domain-containing protein</fullName>
    </recommendedName>
</protein>
<feature type="domain" description="Transposase (putative) gypsy type" evidence="3">
    <location>
        <begin position="22"/>
        <end position="83"/>
    </location>
</feature>
<dbReference type="Pfam" id="PF04195">
    <property type="entry name" value="Transposase_28"/>
    <property type="match status" value="1"/>
</dbReference>
<evidence type="ECO:0000313" key="5">
    <source>
        <dbReference type="Proteomes" id="UP000636709"/>
    </source>
</evidence>
<evidence type="ECO:0000259" key="3">
    <source>
        <dbReference type="Pfam" id="PF04195"/>
    </source>
</evidence>
<gene>
    <name evidence="4" type="ORF">HU200_053773</name>
</gene>
<organism evidence="4 5">
    <name type="scientific">Digitaria exilis</name>
    <dbReference type="NCBI Taxonomy" id="1010633"/>
    <lineage>
        <taxon>Eukaryota</taxon>
        <taxon>Viridiplantae</taxon>
        <taxon>Streptophyta</taxon>
        <taxon>Embryophyta</taxon>
        <taxon>Tracheophyta</taxon>
        <taxon>Spermatophyta</taxon>
        <taxon>Magnoliopsida</taxon>
        <taxon>Liliopsida</taxon>
        <taxon>Poales</taxon>
        <taxon>Poaceae</taxon>
        <taxon>PACMAD clade</taxon>
        <taxon>Panicoideae</taxon>
        <taxon>Panicodae</taxon>
        <taxon>Paniceae</taxon>
        <taxon>Anthephorinae</taxon>
        <taxon>Digitaria</taxon>
    </lineage>
</organism>
<feature type="coiled-coil region" evidence="1">
    <location>
        <begin position="387"/>
        <end position="429"/>
    </location>
</feature>
<dbReference type="InterPro" id="IPR007321">
    <property type="entry name" value="Transposase_28"/>
</dbReference>
<feature type="compositionally biased region" description="Low complexity" evidence="2">
    <location>
        <begin position="195"/>
        <end position="210"/>
    </location>
</feature>
<dbReference type="AlphaFoldDB" id="A0A835ANI9"/>
<dbReference type="PANTHER" id="PTHR31099">
    <property type="entry name" value="OS06G0165300 PROTEIN"/>
    <property type="match status" value="1"/>
</dbReference>
<dbReference type="PANTHER" id="PTHR31099:SF28">
    <property type="entry name" value="F5J5.12"/>
    <property type="match status" value="1"/>
</dbReference>
<reference evidence="4" key="1">
    <citation type="submission" date="2020-07" db="EMBL/GenBank/DDBJ databases">
        <title>Genome sequence and genetic diversity analysis of an under-domesticated orphan crop, white fonio (Digitaria exilis).</title>
        <authorList>
            <person name="Bennetzen J.L."/>
            <person name="Chen S."/>
            <person name="Ma X."/>
            <person name="Wang X."/>
            <person name="Yssel A.E.J."/>
            <person name="Chaluvadi S.R."/>
            <person name="Johnson M."/>
            <person name="Gangashetty P."/>
            <person name="Hamidou F."/>
            <person name="Sanogo M.D."/>
            <person name="Zwaenepoel A."/>
            <person name="Wallace J."/>
            <person name="Van De Peer Y."/>
            <person name="Van Deynze A."/>
        </authorList>
    </citation>
    <scope>NUCLEOTIDE SEQUENCE</scope>
    <source>
        <tissue evidence="4">Leaves</tissue>
    </source>
</reference>
<keyword evidence="1" id="KW-0175">Coiled coil</keyword>
<proteinExistence type="predicted"/>